<gene>
    <name evidence="1" type="ORF">N0F65_010259</name>
</gene>
<sequence>MSETSFALLPNSTLPEGLRDADFPDSLVDIGITFSDLQTLPPGLGSIWPSPLATLLLEHNAFTEVPKELLAIDAHETLSLAGNPISVVPDVLFTKSTGILNLRALPLASLPEVSVSTGIVHLQLDYTRISNLPNWTSEVNVSAFDTPLCESSGMANSSTIPNFQCIIAPPVHVFPVADRQYLNQYCTTADNYKA</sequence>
<dbReference type="EMBL" id="DAKRPA010000345">
    <property type="protein sequence ID" value="DAZ93098.1"/>
    <property type="molecule type" value="Genomic_DNA"/>
</dbReference>
<comment type="caution">
    <text evidence="1">The sequence shown here is derived from an EMBL/GenBank/DDBJ whole genome shotgun (WGS) entry which is preliminary data.</text>
</comment>
<evidence type="ECO:0000313" key="1">
    <source>
        <dbReference type="EMBL" id="DAZ93098.1"/>
    </source>
</evidence>
<dbReference type="SUPFAM" id="SSF52058">
    <property type="entry name" value="L domain-like"/>
    <property type="match status" value="1"/>
</dbReference>
<organism evidence="1 2">
    <name type="scientific">Lagenidium giganteum</name>
    <dbReference type="NCBI Taxonomy" id="4803"/>
    <lineage>
        <taxon>Eukaryota</taxon>
        <taxon>Sar</taxon>
        <taxon>Stramenopiles</taxon>
        <taxon>Oomycota</taxon>
        <taxon>Peronosporomycetes</taxon>
        <taxon>Pythiales</taxon>
        <taxon>Pythiaceae</taxon>
    </lineage>
</organism>
<reference evidence="1" key="1">
    <citation type="submission" date="2022-11" db="EMBL/GenBank/DDBJ databases">
        <authorList>
            <person name="Morgan W.R."/>
            <person name="Tartar A."/>
        </authorList>
    </citation>
    <scope>NUCLEOTIDE SEQUENCE</scope>
    <source>
        <strain evidence="1">ARSEF 373</strain>
    </source>
</reference>
<accession>A0AAV2YIG0</accession>
<dbReference type="InterPro" id="IPR032675">
    <property type="entry name" value="LRR_dom_sf"/>
</dbReference>
<dbReference type="Proteomes" id="UP001146120">
    <property type="component" value="Unassembled WGS sequence"/>
</dbReference>
<dbReference type="AlphaFoldDB" id="A0AAV2YIG0"/>
<proteinExistence type="predicted"/>
<evidence type="ECO:0000313" key="2">
    <source>
        <dbReference type="Proteomes" id="UP001146120"/>
    </source>
</evidence>
<reference evidence="1" key="2">
    <citation type="journal article" date="2023" name="Microbiol Resour">
        <title>Decontamination and Annotation of the Draft Genome Sequence of the Oomycete Lagenidium giganteum ARSEF 373.</title>
        <authorList>
            <person name="Morgan W.R."/>
            <person name="Tartar A."/>
        </authorList>
    </citation>
    <scope>NUCLEOTIDE SEQUENCE</scope>
    <source>
        <strain evidence="1">ARSEF 373</strain>
    </source>
</reference>
<dbReference type="Gene3D" id="3.80.10.10">
    <property type="entry name" value="Ribonuclease Inhibitor"/>
    <property type="match status" value="1"/>
</dbReference>
<protein>
    <submittedName>
        <fullName evidence="1">Uncharacterized protein</fullName>
    </submittedName>
</protein>
<name>A0AAV2YIG0_9STRA</name>
<keyword evidence="2" id="KW-1185">Reference proteome</keyword>